<name>A0A8K0X2J3_9PEZI</name>
<comment type="caution">
    <text evidence="1">The sequence shown here is derived from an EMBL/GenBank/DDBJ whole genome shotgun (WGS) entry which is preliminary data.</text>
</comment>
<accession>A0A8K0X2J3</accession>
<organism evidence="1 2">
    <name type="scientific">Plectosphaerella cucumerina</name>
    <dbReference type="NCBI Taxonomy" id="40658"/>
    <lineage>
        <taxon>Eukaryota</taxon>
        <taxon>Fungi</taxon>
        <taxon>Dikarya</taxon>
        <taxon>Ascomycota</taxon>
        <taxon>Pezizomycotina</taxon>
        <taxon>Sordariomycetes</taxon>
        <taxon>Hypocreomycetidae</taxon>
        <taxon>Glomerellales</taxon>
        <taxon>Plectosphaerellaceae</taxon>
        <taxon>Plectosphaerella</taxon>
    </lineage>
</organism>
<reference evidence="1" key="1">
    <citation type="journal article" date="2021" name="Nat. Commun.">
        <title>Genetic determinants of endophytism in the Arabidopsis root mycobiome.</title>
        <authorList>
            <person name="Mesny F."/>
            <person name="Miyauchi S."/>
            <person name="Thiergart T."/>
            <person name="Pickel B."/>
            <person name="Atanasova L."/>
            <person name="Karlsson M."/>
            <person name="Huettel B."/>
            <person name="Barry K.W."/>
            <person name="Haridas S."/>
            <person name="Chen C."/>
            <person name="Bauer D."/>
            <person name="Andreopoulos W."/>
            <person name="Pangilinan J."/>
            <person name="LaButti K."/>
            <person name="Riley R."/>
            <person name="Lipzen A."/>
            <person name="Clum A."/>
            <person name="Drula E."/>
            <person name="Henrissat B."/>
            <person name="Kohler A."/>
            <person name="Grigoriev I.V."/>
            <person name="Martin F.M."/>
            <person name="Hacquard S."/>
        </authorList>
    </citation>
    <scope>NUCLEOTIDE SEQUENCE</scope>
    <source>
        <strain evidence="1">MPI-CAGE-AT-0016</strain>
    </source>
</reference>
<dbReference type="AlphaFoldDB" id="A0A8K0X2J3"/>
<evidence type="ECO:0000313" key="1">
    <source>
        <dbReference type="EMBL" id="KAH7359331.1"/>
    </source>
</evidence>
<dbReference type="EMBL" id="JAGPXD010000004">
    <property type="protein sequence ID" value="KAH7359331.1"/>
    <property type="molecule type" value="Genomic_DNA"/>
</dbReference>
<protein>
    <submittedName>
        <fullName evidence="1">Uncharacterized protein</fullName>
    </submittedName>
</protein>
<proteinExistence type="predicted"/>
<keyword evidence="2" id="KW-1185">Reference proteome</keyword>
<evidence type="ECO:0000313" key="2">
    <source>
        <dbReference type="Proteomes" id="UP000813385"/>
    </source>
</evidence>
<sequence length="152" mass="17185">MGLELHIPPCILDPVHPFHPPPMDKPLRIQIEGPLVSVMKLFPDSTWDLGSFHDPPRFPQAAGSLLANLTYETIYGHPVRPDVEGDLVVRDEYLGWVIEARPKHEIDYYGVTFDHLIPADNLNPEVLQININEIDGDEGAYANNTEKERLID</sequence>
<dbReference type="Proteomes" id="UP000813385">
    <property type="component" value="Unassembled WGS sequence"/>
</dbReference>
<dbReference type="OrthoDB" id="5150140at2759"/>
<gene>
    <name evidence="1" type="ORF">B0T11DRAFT_300239</name>
</gene>